<name>S4NJS2_9LACO</name>
<keyword evidence="2" id="KW-1185">Reference proteome</keyword>
<sequence length="112" mass="12792">MIELETQTRKQGNSIMLTVPSKFNIGPGVTVKPKLTPDGIFYEFVKDDDDFFNFDEDILKDIVKDKVPEDQVPKEFTKRKKALSGAWKKLVKDAKGSSHITTREEFEKEVGL</sequence>
<evidence type="ECO:0000313" key="1">
    <source>
        <dbReference type="EMBL" id="GAD16151.1"/>
    </source>
</evidence>
<proteinExistence type="predicted"/>
<dbReference type="GeneID" id="301047817"/>
<dbReference type="AlphaFoldDB" id="S4NJS2"/>
<dbReference type="RefSeq" id="WP_020280604.1">
    <property type="nucleotide sequence ID" value="NZ_AZED01000011.1"/>
</dbReference>
<dbReference type="PATRIC" id="fig|1423780.4.peg.550"/>
<organism evidence="1 2">
    <name type="scientific">Lentilactobacillus otakiensis DSM 19908 = JCM 15040</name>
    <dbReference type="NCBI Taxonomy" id="1423780"/>
    <lineage>
        <taxon>Bacteria</taxon>
        <taxon>Bacillati</taxon>
        <taxon>Bacillota</taxon>
        <taxon>Bacilli</taxon>
        <taxon>Lactobacillales</taxon>
        <taxon>Lactobacillaceae</taxon>
        <taxon>Lentilactobacillus</taxon>
    </lineage>
</organism>
<dbReference type="Proteomes" id="UP000016361">
    <property type="component" value="Unassembled WGS sequence"/>
</dbReference>
<reference evidence="2" key="1">
    <citation type="journal article" date="2013" name="Genome Announc.">
        <title>Draft Genome Sequence of D-Branched-Chain Amino Acid Producer Lactobacillus otakiensis JCM 15040T, Isolated from a Traditional Japanese Pickle.</title>
        <authorList>
            <person name="Doi K."/>
            <person name="Mori K."/>
            <person name="Mutaguchi Y."/>
            <person name="Tashiro K."/>
            <person name="Fujino Y."/>
            <person name="Ohmori T."/>
            <person name="Kuhara S."/>
            <person name="Ohshima T."/>
        </authorList>
    </citation>
    <scope>NUCLEOTIDE SEQUENCE [LARGE SCALE GENOMIC DNA]</scope>
    <source>
        <strain evidence="2">JCM 15040</strain>
    </source>
</reference>
<dbReference type="EMBL" id="BASH01000002">
    <property type="protein sequence ID" value="GAD16151.1"/>
    <property type="molecule type" value="Genomic_DNA"/>
</dbReference>
<accession>S4NJS2</accession>
<comment type="caution">
    <text evidence="1">The sequence shown here is derived from an EMBL/GenBank/DDBJ whole genome shotgun (WGS) entry which is preliminary data.</text>
</comment>
<dbReference type="eggNOG" id="ENOG50345AE">
    <property type="taxonomic scope" value="Bacteria"/>
</dbReference>
<evidence type="ECO:0008006" key="3">
    <source>
        <dbReference type="Google" id="ProtNLM"/>
    </source>
</evidence>
<evidence type="ECO:0000313" key="2">
    <source>
        <dbReference type="Proteomes" id="UP000016361"/>
    </source>
</evidence>
<protein>
    <recommendedName>
        <fullName evidence="3">Toxin-antitoxin system</fullName>
    </recommendedName>
</protein>
<gene>
    <name evidence="1" type="ORF">LOT_0689</name>
</gene>